<organism evidence="14 15">
    <name type="scientific">Cohnella yongneupensis</name>
    <dbReference type="NCBI Taxonomy" id="425006"/>
    <lineage>
        <taxon>Bacteria</taxon>
        <taxon>Bacillati</taxon>
        <taxon>Bacillota</taxon>
        <taxon>Bacilli</taxon>
        <taxon>Bacillales</taxon>
        <taxon>Paenibacillaceae</taxon>
        <taxon>Cohnella</taxon>
    </lineage>
</organism>
<dbReference type="SMART" id="SM00304">
    <property type="entry name" value="HAMP"/>
    <property type="match status" value="1"/>
</dbReference>
<evidence type="ECO:0000256" key="5">
    <source>
        <dbReference type="ARBA" id="ARBA00022692"/>
    </source>
</evidence>
<dbReference type="PROSITE" id="PS50885">
    <property type="entry name" value="HAMP"/>
    <property type="match status" value="1"/>
</dbReference>
<reference evidence="15" key="1">
    <citation type="journal article" date="2019" name="Int. J. Syst. Evol. Microbiol.">
        <title>The Global Catalogue of Microorganisms (GCM) 10K type strain sequencing project: providing services to taxonomists for standard genome sequencing and annotation.</title>
        <authorList>
            <consortium name="The Broad Institute Genomics Platform"/>
            <consortium name="The Broad Institute Genome Sequencing Center for Infectious Disease"/>
            <person name="Wu L."/>
            <person name="Ma J."/>
        </authorList>
    </citation>
    <scope>NUCLEOTIDE SEQUENCE [LARGE SCALE GENOMIC DNA]</scope>
    <source>
        <strain evidence="15">CGMCC 1.18578</strain>
    </source>
</reference>
<keyword evidence="3" id="KW-0597">Phosphoprotein</keyword>
<name>A0ABW0R573_9BACL</name>
<dbReference type="Pfam" id="PF00672">
    <property type="entry name" value="HAMP"/>
    <property type="match status" value="1"/>
</dbReference>
<dbReference type="Gene3D" id="6.10.340.10">
    <property type="match status" value="1"/>
</dbReference>
<dbReference type="Gene3D" id="3.30.450.20">
    <property type="entry name" value="PAS domain"/>
    <property type="match status" value="1"/>
</dbReference>
<evidence type="ECO:0000256" key="12">
    <source>
        <dbReference type="SAM" id="Phobius"/>
    </source>
</evidence>
<dbReference type="EMBL" id="JBHSNC010000049">
    <property type="protein sequence ID" value="MFC5530987.1"/>
    <property type="molecule type" value="Genomic_DNA"/>
</dbReference>
<dbReference type="RefSeq" id="WP_378112933.1">
    <property type="nucleotide sequence ID" value="NZ_JBHSNC010000049.1"/>
</dbReference>
<dbReference type="GO" id="GO:0004673">
    <property type="term" value="F:protein histidine kinase activity"/>
    <property type="evidence" value="ECO:0007669"/>
    <property type="project" value="UniProtKB-EC"/>
</dbReference>
<keyword evidence="9 12" id="KW-1133">Transmembrane helix</keyword>
<feature type="domain" description="HAMP" evidence="13">
    <location>
        <begin position="308"/>
        <end position="360"/>
    </location>
</feature>
<dbReference type="Gene3D" id="3.30.565.10">
    <property type="entry name" value="Histidine kinase-like ATPase, C-terminal domain"/>
    <property type="match status" value="1"/>
</dbReference>
<evidence type="ECO:0000259" key="13">
    <source>
        <dbReference type="PROSITE" id="PS50885"/>
    </source>
</evidence>
<dbReference type="EC" id="2.7.13.3" evidence="14"/>
<dbReference type="SUPFAM" id="SSF158472">
    <property type="entry name" value="HAMP domain-like"/>
    <property type="match status" value="1"/>
</dbReference>
<feature type="transmembrane region" description="Helical" evidence="12">
    <location>
        <begin position="12"/>
        <end position="32"/>
    </location>
</feature>
<keyword evidence="2" id="KW-1003">Cell membrane</keyword>
<keyword evidence="5 12" id="KW-0812">Transmembrane</keyword>
<dbReference type="InterPro" id="IPR050640">
    <property type="entry name" value="Bact_2-comp_sensor_kinase"/>
</dbReference>
<evidence type="ECO:0000256" key="8">
    <source>
        <dbReference type="ARBA" id="ARBA00022840"/>
    </source>
</evidence>
<dbReference type="PANTHER" id="PTHR34220">
    <property type="entry name" value="SENSOR HISTIDINE KINASE YPDA"/>
    <property type="match status" value="1"/>
</dbReference>
<evidence type="ECO:0000313" key="15">
    <source>
        <dbReference type="Proteomes" id="UP001596108"/>
    </source>
</evidence>
<evidence type="ECO:0000256" key="6">
    <source>
        <dbReference type="ARBA" id="ARBA00022741"/>
    </source>
</evidence>
<evidence type="ECO:0000256" key="2">
    <source>
        <dbReference type="ARBA" id="ARBA00022475"/>
    </source>
</evidence>
<comment type="caution">
    <text evidence="14">The sequence shown here is derived from an EMBL/GenBank/DDBJ whole genome shotgun (WGS) entry which is preliminary data.</text>
</comment>
<evidence type="ECO:0000256" key="7">
    <source>
        <dbReference type="ARBA" id="ARBA00022777"/>
    </source>
</evidence>
<keyword evidence="8" id="KW-0067">ATP-binding</keyword>
<protein>
    <submittedName>
        <fullName evidence="14">Sensor histidine kinase</fullName>
        <ecNumber evidence="14">2.7.13.3</ecNumber>
    </submittedName>
</protein>
<keyword evidence="15" id="KW-1185">Reference proteome</keyword>
<proteinExistence type="predicted"/>
<evidence type="ECO:0000256" key="4">
    <source>
        <dbReference type="ARBA" id="ARBA00022679"/>
    </source>
</evidence>
<comment type="subcellular location">
    <subcellularLocation>
        <location evidence="1">Cell membrane</location>
        <topology evidence="1">Multi-pass membrane protein</topology>
    </subcellularLocation>
</comment>
<evidence type="ECO:0000256" key="1">
    <source>
        <dbReference type="ARBA" id="ARBA00004651"/>
    </source>
</evidence>
<dbReference type="Proteomes" id="UP001596108">
    <property type="component" value="Unassembled WGS sequence"/>
</dbReference>
<feature type="transmembrane region" description="Helical" evidence="12">
    <location>
        <begin position="287"/>
        <end position="306"/>
    </location>
</feature>
<keyword evidence="4 14" id="KW-0808">Transferase</keyword>
<keyword evidence="6" id="KW-0547">Nucleotide-binding</keyword>
<dbReference type="CDD" id="cd06225">
    <property type="entry name" value="HAMP"/>
    <property type="match status" value="1"/>
</dbReference>
<dbReference type="InterPro" id="IPR003594">
    <property type="entry name" value="HATPase_dom"/>
</dbReference>
<gene>
    <name evidence="14" type="ORF">ACFPQ4_16280</name>
</gene>
<dbReference type="Pfam" id="PF02518">
    <property type="entry name" value="HATPase_c"/>
    <property type="match status" value="1"/>
</dbReference>
<evidence type="ECO:0000256" key="10">
    <source>
        <dbReference type="ARBA" id="ARBA00023012"/>
    </source>
</evidence>
<dbReference type="InterPro" id="IPR036890">
    <property type="entry name" value="HATPase_C_sf"/>
</dbReference>
<dbReference type="PANTHER" id="PTHR34220:SF11">
    <property type="entry name" value="SENSOR PROTEIN KINASE HPTS"/>
    <property type="match status" value="1"/>
</dbReference>
<keyword evidence="11 12" id="KW-0472">Membrane</keyword>
<evidence type="ECO:0000256" key="3">
    <source>
        <dbReference type="ARBA" id="ARBA00022553"/>
    </source>
</evidence>
<keyword evidence="10" id="KW-0902">Two-component regulatory system</keyword>
<keyword evidence="7 14" id="KW-0418">Kinase</keyword>
<dbReference type="SUPFAM" id="SSF55874">
    <property type="entry name" value="ATPase domain of HSP90 chaperone/DNA topoisomerase II/histidine kinase"/>
    <property type="match status" value="1"/>
</dbReference>
<sequence length="611" mass="70686">MKYWQSVRFKIVFGFLLIIVPIVAFLIYNNLYAMNVVRQQVSSNYNKLLSVNVRENDKILLEFVYYLLRLKQSDPDIASIKNLSAKDDGYTLAKIRIQNNFIGNSLGMNYNIDSLFVYNRKEDEIFLTTQYSGNSVSKQAALKDWTTRHLKNNTLAFSPEWETMKIGDIYYLLKFVDMGSEVFAGVLVRAESMMRGMDSFEVGSVGSTFLIDPAETVIADDDAFKPLQDEQFRKKVSEMKDSYGVVRQGGESYLVLSKPSAYTDFSYLIVMPESYILRNLPFFQKMLYVWIPLFMALLLSLYLIFLQRVMFKPLVELIRGMRKIGQGRLDVRLPTDQSSEFAFMSGSFNQMAEQIERLKIGIYEEQLRVQRAEYKHLQIQINPHFYMNCLNIIYNLAALKDFKSVQKLSLHLADYFRFLMQSHRSVVRLEDEVGHVKNYLEIHKLRYVTKLDYEIEIEPRHMNTDISPLMIQPFVENSIIHGFNRRVQDGSVFRIRIYSEDDPVAPDRFIRIVVTDNGSGFPPDMLRDLESNVYMAGMGEQHLGIWNILRRFKMLYGDEGSITFRNSETGGAVVTIRLPTSRTGQVDMDTEMAIEETAAEGDNDANDAGRR</sequence>
<dbReference type="Pfam" id="PF06580">
    <property type="entry name" value="His_kinase"/>
    <property type="match status" value="1"/>
</dbReference>
<dbReference type="InterPro" id="IPR010559">
    <property type="entry name" value="Sig_transdc_His_kin_internal"/>
</dbReference>
<evidence type="ECO:0000313" key="14">
    <source>
        <dbReference type="EMBL" id="MFC5530987.1"/>
    </source>
</evidence>
<evidence type="ECO:0000256" key="11">
    <source>
        <dbReference type="ARBA" id="ARBA00023136"/>
    </source>
</evidence>
<dbReference type="InterPro" id="IPR003660">
    <property type="entry name" value="HAMP_dom"/>
</dbReference>
<evidence type="ECO:0000256" key="9">
    <source>
        <dbReference type="ARBA" id="ARBA00022989"/>
    </source>
</evidence>
<accession>A0ABW0R573</accession>